<evidence type="ECO:0000256" key="5">
    <source>
        <dbReference type="ARBA" id="ARBA00022989"/>
    </source>
</evidence>
<evidence type="ECO:0000256" key="3">
    <source>
        <dbReference type="ARBA" id="ARBA00022692"/>
    </source>
</evidence>
<evidence type="ECO:0000256" key="1">
    <source>
        <dbReference type="ARBA" id="ARBA00004141"/>
    </source>
</evidence>
<feature type="transmembrane region" description="Helical" evidence="10">
    <location>
        <begin position="44"/>
        <end position="63"/>
    </location>
</feature>
<evidence type="ECO:0000256" key="2">
    <source>
        <dbReference type="ARBA" id="ARBA00022448"/>
    </source>
</evidence>
<keyword evidence="2" id="KW-0813">Transport</keyword>
<feature type="transmembrane region" description="Helical" evidence="10">
    <location>
        <begin position="84"/>
        <end position="104"/>
    </location>
</feature>
<evidence type="ECO:0000256" key="4">
    <source>
        <dbReference type="ARBA" id="ARBA00022737"/>
    </source>
</evidence>
<comment type="subcellular location">
    <subcellularLocation>
        <location evidence="1 8">Membrane</location>
        <topology evidence="1 8">Multi-pass membrane protein</topology>
    </subcellularLocation>
</comment>
<keyword evidence="12" id="KW-1185">Reference proteome</keyword>
<dbReference type="SMART" id="SM00679">
    <property type="entry name" value="CTNS"/>
    <property type="match status" value="2"/>
</dbReference>
<evidence type="ECO:0000256" key="9">
    <source>
        <dbReference type="SAM" id="MobiDB-lite"/>
    </source>
</evidence>
<dbReference type="InterPro" id="IPR016817">
    <property type="entry name" value="MannP-dilichol_defect-1"/>
</dbReference>
<evidence type="ECO:0000256" key="8">
    <source>
        <dbReference type="PIRNR" id="PIRNR023381"/>
    </source>
</evidence>
<gene>
    <name evidence="11" type="ORF">MCAP1_000128</name>
</gene>
<feature type="transmembrane region" description="Helical" evidence="10">
    <location>
        <begin position="160"/>
        <end position="178"/>
    </location>
</feature>
<sequence>MAVGLQHLTRSLPWFVLQPAEALLGSQCYTSLVWDVNWTDTACLRLGLSKGLGLGIVVFGSLLKFPQMYKIVHARSAEGISLAMYILEVVAYTISLAYAIRLRIPFSTYGENASLTLQSMSDPAHTDMIITLLIIAYSPMDGVSRRTTTMCRRFGVSTNAFFVALGAALMMLGSLALASKTAVPPRALQWLQGMTIPVSLASKVPQMLELHRAKATGELSILVVFAQLLGTTARVYTTLTETNDRLLFWGFALATIFNAIIAVQVCMYWHGNQQRAAQRSASRWLDTQGTPTSRRTAELPLVAPRAPTTKRD</sequence>
<dbReference type="Gene3D" id="1.20.1280.290">
    <property type="match status" value="2"/>
</dbReference>
<dbReference type="AlphaFoldDB" id="A0AAF0IUQ1"/>
<keyword evidence="4" id="KW-0677">Repeat</keyword>
<dbReference type="PIRSF" id="PIRSF023381">
    <property type="entry name" value="MannP-dilichol_defect-1p"/>
    <property type="match status" value="1"/>
</dbReference>
<evidence type="ECO:0000313" key="11">
    <source>
        <dbReference type="EMBL" id="WFD17917.1"/>
    </source>
</evidence>
<comment type="similarity">
    <text evidence="7 8">Belongs to the MPDU1 (TC 2.A.43.3) family.</text>
</comment>
<name>A0AAF0IUQ1_9BASI</name>
<feature type="region of interest" description="Disordered" evidence="9">
    <location>
        <begin position="280"/>
        <end position="312"/>
    </location>
</feature>
<evidence type="ECO:0000256" key="7">
    <source>
        <dbReference type="ARBA" id="ARBA00038475"/>
    </source>
</evidence>
<proteinExistence type="inferred from homology"/>
<keyword evidence="5 8" id="KW-1133">Transmembrane helix</keyword>
<feature type="compositionally biased region" description="Polar residues" evidence="9">
    <location>
        <begin position="280"/>
        <end position="294"/>
    </location>
</feature>
<keyword evidence="6 8" id="KW-0472">Membrane</keyword>
<protein>
    <recommendedName>
        <fullName evidence="8">Mannose-P-dolichol utilization defect 1 protein homolog</fullName>
    </recommendedName>
</protein>
<dbReference type="PANTHER" id="PTHR12226">
    <property type="entry name" value="MANNOSE-P-DOLICHOL UTILIZATION DEFECT 1 LEC35 -RELATED"/>
    <property type="match status" value="1"/>
</dbReference>
<dbReference type="Proteomes" id="UP001220961">
    <property type="component" value="Chromosome 1"/>
</dbReference>
<dbReference type="EMBL" id="CP119908">
    <property type="protein sequence ID" value="WFD17917.1"/>
    <property type="molecule type" value="Genomic_DNA"/>
</dbReference>
<dbReference type="Pfam" id="PF04193">
    <property type="entry name" value="PQ-loop"/>
    <property type="match status" value="2"/>
</dbReference>
<dbReference type="GO" id="GO:0016020">
    <property type="term" value="C:membrane"/>
    <property type="evidence" value="ECO:0007669"/>
    <property type="project" value="UniProtKB-SubCell"/>
</dbReference>
<evidence type="ECO:0000313" key="12">
    <source>
        <dbReference type="Proteomes" id="UP001220961"/>
    </source>
</evidence>
<evidence type="ECO:0000256" key="6">
    <source>
        <dbReference type="ARBA" id="ARBA00023136"/>
    </source>
</evidence>
<organism evidence="11 12">
    <name type="scientific">Malassezia caprae</name>
    <dbReference type="NCBI Taxonomy" id="1381934"/>
    <lineage>
        <taxon>Eukaryota</taxon>
        <taxon>Fungi</taxon>
        <taxon>Dikarya</taxon>
        <taxon>Basidiomycota</taxon>
        <taxon>Ustilaginomycotina</taxon>
        <taxon>Malasseziomycetes</taxon>
        <taxon>Malasseziales</taxon>
        <taxon>Malasseziaceae</taxon>
        <taxon>Malassezia</taxon>
    </lineage>
</organism>
<dbReference type="PANTHER" id="PTHR12226:SF2">
    <property type="entry name" value="MANNOSE-P-DOLICHOL UTILIZATION DEFECT 1 PROTEIN"/>
    <property type="match status" value="1"/>
</dbReference>
<feature type="transmembrane region" description="Helical" evidence="10">
    <location>
        <begin position="246"/>
        <end position="269"/>
    </location>
</feature>
<evidence type="ECO:0000256" key="10">
    <source>
        <dbReference type="SAM" id="Phobius"/>
    </source>
</evidence>
<keyword evidence="3 8" id="KW-0812">Transmembrane</keyword>
<reference evidence="11" key="1">
    <citation type="submission" date="2023-03" db="EMBL/GenBank/DDBJ databases">
        <title>Mating type loci evolution in Malassezia.</title>
        <authorList>
            <person name="Coelho M.A."/>
        </authorList>
    </citation>
    <scope>NUCLEOTIDE SEQUENCE</scope>
    <source>
        <strain evidence="11">CBS 10434</strain>
    </source>
</reference>
<dbReference type="InterPro" id="IPR006603">
    <property type="entry name" value="PQ-loop_rpt"/>
</dbReference>
<accession>A0AAF0IUQ1</accession>